<proteinExistence type="predicted"/>
<evidence type="ECO:0008006" key="3">
    <source>
        <dbReference type="Google" id="ProtNLM"/>
    </source>
</evidence>
<name>A0ABT9HZZ6_9GAMM</name>
<keyword evidence="2" id="KW-1185">Reference proteome</keyword>
<dbReference type="RefSeq" id="WP_305976125.1">
    <property type="nucleotide sequence ID" value="NZ_JAPJDZ010000029.1"/>
</dbReference>
<reference evidence="1 2" key="1">
    <citation type="submission" date="2022-11" db="EMBL/GenBank/DDBJ databases">
        <title>Viruses from the air-sea interface of a natural surface slick.</title>
        <authorList>
            <person name="Rahlff J."/>
            <person name="Holmfeldt K."/>
        </authorList>
    </citation>
    <scope>NUCLEOTIDE SEQUENCE [LARGE SCALE GENOMIC DNA]</scope>
    <source>
        <strain evidence="1 2">SMS4</strain>
    </source>
</reference>
<organism evidence="1 2">
    <name type="scientific">Rheinheimera baltica</name>
    <dbReference type="NCBI Taxonomy" id="67576"/>
    <lineage>
        <taxon>Bacteria</taxon>
        <taxon>Pseudomonadati</taxon>
        <taxon>Pseudomonadota</taxon>
        <taxon>Gammaproteobacteria</taxon>
        <taxon>Chromatiales</taxon>
        <taxon>Chromatiaceae</taxon>
        <taxon>Rheinheimera</taxon>
    </lineage>
</organism>
<comment type="caution">
    <text evidence="1">The sequence shown here is derived from an EMBL/GenBank/DDBJ whole genome shotgun (WGS) entry which is preliminary data.</text>
</comment>
<sequence length="244" mass="28110">MKLKTTLPFIISMYSYCVLSQGMLELTYNTPKQFNSRSCQSFGLAVLLGLSDNSGRWPISSNDELEYLEREIRNRVVKVMQSNSRRESIRTDWLSAVEELTFGEYTLQGWPNSVDERSPIPDFSDEVGLFHFLKSDNNLIKDQFSSTFMLSIGNFRGYLVSFKSIDFDFYSVGHVAIIIGIESSEEVNSNNSRPKLLILNSFDKLDYCSKGIGRQGVKSSGYVKWISDYEIKYHRVDYITRRIK</sequence>
<evidence type="ECO:0000313" key="1">
    <source>
        <dbReference type="EMBL" id="MDP5136686.1"/>
    </source>
</evidence>
<evidence type="ECO:0000313" key="2">
    <source>
        <dbReference type="Proteomes" id="UP001231109"/>
    </source>
</evidence>
<dbReference type="Proteomes" id="UP001231109">
    <property type="component" value="Unassembled WGS sequence"/>
</dbReference>
<dbReference type="EMBL" id="JAPJDZ010000029">
    <property type="protein sequence ID" value="MDP5136686.1"/>
    <property type="molecule type" value="Genomic_DNA"/>
</dbReference>
<protein>
    <recommendedName>
        <fullName evidence="3">Peptidase C51 domain-containing protein</fullName>
    </recommendedName>
</protein>
<gene>
    <name evidence="1" type="ORF">ORJ04_12080</name>
</gene>
<accession>A0ABT9HZZ6</accession>